<dbReference type="EMBL" id="PXYV01000003">
    <property type="protein sequence ID" value="PSR23781.1"/>
    <property type="molecule type" value="Genomic_DNA"/>
</dbReference>
<dbReference type="SUPFAM" id="SSF101386">
    <property type="entry name" value="all-alpha NTP pyrophosphatases"/>
    <property type="match status" value="1"/>
</dbReference>
<organism evidence="1 2">
    <name type="scientific">Sulfobacillus acidophilus</name>
    <dbReference type="NCBI Taxonomy" id="53633"/>
    <lineage>
        <taxon>Bacteria</taxon>
        <taxon>Bacillati</taxon>
        <taxon>Bacillota</taxon>
        <taxon>Clostridia</taxon>
        <taxon>Eubacteriales</taxon>
        <taxon>Clostridiales Family XVII. Incertae Sedis</taxon>
        <taxon>Sulfobacillus</taxon>
    </lineage>
</organism>
<comment type="caution">
    <text evidence="1">The sequence shown here is derived from an EMBL/GenBank/DDBJ whole genome shotgun (WGS) entry which is preliminary data.</text>
</comment>
<dbReference type="Proteomes" id="UP000241848">
    <property type="component" value="Unassembled WGS sequence"/>
</dbReference>
<evidence type="ECO:0000313" key="1">
    <source>
        <dbReference type="EMBL" id="PSR23781.1"/>
    </source>
</evidence>
<proteinExistence type="predicted"/>
<name>A0A2T2WNG6_9FIRM</name>
<evidence type="ECO:0000313" key="2">
    <source>
        <dbReference type="Proteomes" id="UP000241848"/>
    </source>
</evidence>
<dbReference type="InterPro" id="IPR014871">
    <property type="entry name" value="dUTPase/dCTP_pyrophosphatase"/>
</dbReference>
<accession>A0A2T2WNG6</accession>
<reference evidence="1 2" key="1">
    <citation type="journal article" date="2014" name="BMC Genomics">
        <title>Comparison of environmental and isolate Sulfobacillus genomes reveals diverse carbon, sulfur, nitrogen, and hydrogen metabolisms.</title>
        <authorList>
            <person name="Justice N.B."/>
            <person name="Norman A."/>
            <person name="Brown C.T."/>
            <person name="Singh A."/>
            <person name="Thomas B.C."/>
            <person name="Banfield J.F."/>
        </authorList>
    </citation>
    <scope>NUCLEOTIDE SEQUENCE [LARGE SCALE GENOMIC DNA]</scope>
    <source>
        <strain evidence="1">AMDSBA3</strain>
    </source>
</reference>
<dbReference type="Gene3D" id="1.10.4010.10">
    <property type="entry name" value="Type II deoxyuridine triphosphatase"/>
    <property type="match status" value="1"/>
</dbReference>
<protein>
    <submittedName>
        <fullName evidence="1">dUTPase</fullName>
    </submittedName>
</protein>
<dbReference type="CDD" id="cd11527">
    <property type="entry name" value="NTP-PPase_dUTPase"/>
    <property type="match status" value="1"/>
</dbReference>
<dbReference type="Pfam" id="PF08761">
    <property type="entry name" value="dUTPase_2"/>
    <property type="match status" value="1"/>
</dbReference>
<sequence length="123" mass="14749">MTDRLADIFMWQQRFNETVRRDRQLTLSSAEWIQKEAMALMVELGEVLEESRYKWWKNPEPIERDKLHEELVDVLHFFISMCIDAGLDAQTLYEGYLAKNRENFRRQQGLSDRSGYKRETDSV</sequence>
<dbReference type="AlphaFoldDB" id="A0A2T2WNG6"/>
<gene>
    <name evidence="1" type="ORF">C7B45_01850</name>
</gene>